<dbReference type="EMBL" id="JAFIRN010000001">
    <property type="protein sequence ID" value="KAG5857238.1"/>
    <property type="molecule type" value="Genomic_DNA"/>
</dbReference>
<organism evidence="1 2">
    <name type="scientific">Anguilla anguilla</name>
    <name type="common">European freshwater eel</name>
    <name type="synonym">Muraena anguilla</name>
    <dbReference type="NCBI Taxonomy" id="7936"/>
    <lineage>
        <taxon>Eukaryota</taxon>
        <taxon>Metazoa</taxon>
        <taxon>Chordata</taxon>
        <taxon>Craniata</taxon>
        <taxon>Vertebrata</taxon>
        <taxon>Euteleostomi</taxon>
        <taxon>Actinopterygii</taxon>
        <taxon>Neopterygii</taxon>
        <taxon>Teleostei</taxon>
        <taxon>Anguilliformes</taxon>
        <taxon>Anguillidae</taxon>
        <taxon>Anguilla</taxon>
    </lineage>
</organism>
<gene>
    <name evidence="1" type="ORF">ANANG_G00017270</name>
</gene>
<proteinExistence type="predicted"/>
<sequence>MASHHLKLNLNKTELLFFPCKTTLLRELSITVHGTTVTASHYAKSLGVVLDDQLDLKEHIKATSRSCRFLLYSIRRIRPYLTMHSTQLLVQATVTSRLDYCNSLLASLPACAIQPLQMIQNSAARLIYNLPKFSHVTPLLRSLHWLPVAARIRFKALTLAYTAANRTAPIYLQDMIRSYVPARPLRSATAGRLVTPPTLPKGSQSFSTLAPQWCNELPVPLRTSPSLPIFRRGLKTHLFRLYLD</sequence>
<evidence type="ECO:0008006" key="3">
    <source>
        <dbReference type="Google" id="ProtNLM"/>
    </source>
</evidence>
<comment type="caution">
    <text evidence="1">The sequence shown here is derived from an EMBL/GenBank/DDBJ whole genome shotgun (WGS) entry which is preliminary data.</text>
</comment>
<name>A0A9D3MZT2_ANGAN</name>
<dbReference type="Proteomes" id="UP001044222">
    <property type="component" value="Unassembled WGS sequence"/>
</dbReference>
<dbReference type="PANTHER" id="PTHR33332">
    <property type="entry name" value="REVERSE TRANSCRIPTASE DOMAIN-CONTAINING PROTEIN"/>
    <property type="match status" value="1"/>
</dbReference>
<reference evidence="1" key="1">
    <citation type="submission" date="2021-01" db="EMBL/GenBank/DDBJ databases">
        <title>A chromosome-scale assembly of European eel, Anguilla anguilla.</title>
        <authorList>
            <person name="Henkel C."/>
            <person name="Jong-Raadsen S.A."/>
            <person name="Dufour S."/>
            <person name="Weltzien F.-A."/>
            <person name="Palstra A.P."/>
            <person name="Pelster B."/>
            <person name="Spaink H.P."/>
            <person name="Van Den Thillart G.E."/>
            <person name="Jansen H."/>
            <person name="Zahm M."/>
            <person name="Klopp C."/>
            <person name="Cedric C."/>
            <person name="Louis A."/>
            <person name="Berthelot C."/>
            <person name="Parey E."/>
            <person name="Roest Crollius H."/>
            <person name="Montfort J."/>
            <person name="Robinson-Rechavi M."/>
            <person name="Bucao C."/>
            <person name="Bouchez O."/>
            <person name="Gislard M."/>
            <person name="Lluch J."/>
            <person name="Milhes M."/>
            <person name="Lampietro C."/>
            <person name="Lopez Roques C."/>
            <person name="Donnadieu C."/>
            <person name="Braasch I."/>
            <person name="Desvignes T."/>
            <person name="Postlethwait J."/>
            <person name="Bobe J."/>
            <person name="Guiguen Y."/>
            <person name="Dirks R."/>
        </authorList>
    </citation>
    <scope>NUCLEOTIDE SEQUENCE</scope>
    <source>
        <strain evidence="1">Tag_6206</strain>
        <tissue evidence="1">Liver</tissue>
    </source>
</reference>
<keyword evidence="2" id="KW-1185">Reference proteome</keyword>
<dbReference type="AlphaFoldDB" id="A0A9D3MZT2"/>
<accession>A0A9D3MZT2</accession>
<evidence type="ECO:0000313" key="1">
    <source>
        <dbReference type="EMBL" id="KAG5857238.1"/>
    </source>
</evidence>
<protein>
    <recommendedName>
        <fullName evidence="3">Reverse transcriptase domain-containing protein</fullName>
    </recommendedName>
</protein>
<evidence type="ECO:0000313" key="2">
    <source>
        <dbReference type="Proteomes" id="UP001044222"/>
    </source>
</evidence>